<keyword evidence="2" id="KW-1185">Reference proteome</keyword>
<evidence type="ECO:0000313" key="2">
    <source>
        <dbReference type="Proteomes" id="UP001603978"/>
    </source>
</evidence>
<dbReference type="Proteomes" id="UP001603978">
    <property type="component" value="Unassembled WGS sequence"/>
</dbReference>
<comment type="caution">
    <text evidence="1">The sequence shown here is derived from an EMBL/GenBank/DDBJ whole genome shotgun (WGS) entry which is preliminary data.</text>
</comment>
<dbReference type="EMBL" id="JBICRM010000008">
    <property type="protein sequence ID" value="MFG1704771.1"/>
    <property type="molecule type" value="Genomic_DNA"/>
</dbReference>
<protein>
    <submittedName>
        <fullName evidence="1">Uncharacterized protein</fullName>
    </submittedName>
</protein>
<reference evidence="1 2" key="1">
    <citation type="submission" date="2024-10" db="EMBL/GenBank/DDBJ databases">
        <authorList>
            <person name="Topkara A.R."/>
            <person name="Saygin H."/>
        </authorList>
    </citation>
    <scope>NUCLEOTIDE SEQUENCE [LARGE SCALE GENOMIC DNA]</scope>
    <source>
        <strain evidence="1 2">M3C6</strain>
    </source>
</reference>
<dbReference type="RefSeq" id="WP_393166116.1">
    <property type="nucleotide sequence ID" value="NZ_JBICRM010000008.1"/>
</dbReference>
<sequence>MSEYFTLAELRERGWSPTMIRKMLDPPDLLRPNPVFRSASPMRLYETERVMLAERSESFAVLRAGATRQSEAAKAAAERRRGETLAGVEEVRIAIPVLEWDVLARRAVDHRNRRDAERAWDRVDHIPKPARLKEVDGPTLRRWMVNYLRHNLTAYDAELGQLFGKVGRAEGSRLLQRRIYAAIAEAYSVLAEECRRQLHERQQQTGEDR</sequence>
<evidence type="ECO:0000313" key="1">
    <source>
        <dbReference type="EMBL" id="MFG1704771.1"/>
    </source>
</evidence>
<name>A0ABW7AE44_9ACTN</name>
<accession>A0ABW7AE44</accession>
<proteinExistence type="predicted"/>
<organism evidence="1 2">
    <name type="scientific">Nonomuraea marmarensis</name>
    <dbReference type="NCBI Taxonomy" id="3351344"/>
    <lineage>
        <taxon>Bacteria</taxon>
        <taxon>Bacillati</taxon>
        <taxon>Actinomycetota</taxon>
        <taxon>Actinomycetes</taxon>
        <taxon>Streptosporangiales</taxon>
        <taxon>Streptosporangiaceae</taxon>
        <taxon>Nonomuraea</taxon>
    </lineage>
</organism>
<gene>
    <name evidence="1" type="ORF">ACFLIM_16415</name>
</gene>